<dbReference type="InterPro" id="IPR052471">
    <property type="entry name" value="PBI_I9"/>
</dbReference>
<protein>
    <recommendedName>
        <fullName evidence="2">Inhibitor I9 domain-containing protein</fullName>
    </recommendedName>
</protein>
<reference evidence="3 4" key="1">
    <citation type="submission" date="2017-06" db="EMBL/GenBank/DDBJ databases">
        <title>Ant-infecting Ophiocordyceps genomes reveal a high diversity of potential behavioral manipulation genes and a possible major role for enterotoxins.</title>
        <authorList>
            <person name="De Bekker C."/>
            <person name="Evans H.C."/>
            <person name="Brachmann A."/>
            <person name="Hughes D.P."/>
        </authorList>
    </citation>
    <scope>NUCLEOTIDE SEQUENCE [LARGE SCALE GENOMIC DNA]</scope>
    <source>
        <strain evidence="3 4">Map64</strain>
    </source>
</reference>
<gene>
    <name evidence="3" type="ORF">CDD81_7317</name>
</gene>
<organism evidence="3 4">
    <name type="scientific">Ophiocordyceps australis</name>
    <dbReference type="NCBI Taxonomy" id="1399860"/>
    <lineage>
        <taxon>Eukaryota</taxon>
        <taxon>Fungi</taxon>
        <taxon>Dikarya</taxon>
        <taxon>Ascomycota</taxon>
        <taxon>Pezizomycotina</taxon>
        <taxon>Sordariomycetes</taxon>
        <taxon>Hypocreomycetidae</taxon>
        <taxon>Hypocreales</taxon>
        <taxon>Ophiocordycipitaceae</taxon>
        <taxon>Ophiocordyceps</taxon>
    </lineage>
</organism>
<dbReference type="Proteomes" id="UP000226192">
    <property type="component" value="Unassembled WGS sequence"/>
</dbReference>
<name>A0A2C5Y0P3_9HYPO</name>
<dbReference type="PANTHER" id="PTHR28288">
    <property type="entry name" value="PROTEASE B INHIBITOR 2"/>
    <property type="match status" value="1"/>
</dbReference>
<dbReference type="STRING" id="1399860.A0A2C5Y0P3"/>
<proteinExistence type="inferred from homology"/>
<dbReference type="OrthoDB" id="5518345at2759"/>
<evidence type="ECO:0000259" key="2">
    <source>
        <dbReference type="Pfam" id="PF05922"/>
    </source>
</evidence>
<evidence type="ECO:0000313" key="4">
    <source>
        <dbReference type="Proteomes" id="UP000226192"/>
    </source>
</evidence>
<dbReference type="InterPro" id="IPR037045">
    <property type="entry name" value="S8pro/Inhibitor_I9_sf"/>
</dbReference>
<comment type="caution">
    <text evidence="3">The sequence shown here is derived from an EMBL/GenBank/DDBJ whole genome shotgun (WGS) entry which is preliminary data.</text>
</comment>
<dbReference type="InterPro" id="IPR010259">
    <property type="entry name" value="S8pro/Inhibitor_I9"/>
</dbReference>
<keyword evidence="4" id="KW-1185">Reference proteome</keyword>
<dbReference type="GO" id="GO:0042144">
    <property type="term" value="P:vacuole fusion, non-autophagic"/>
    <property type="evidence" value="ECO:0007669"/>
    <property type="project" value="TreeGrafter"/>
</dbReference>
<comment type="similarity">
    <text evidence="1">Belongs to the protease inhibitor I9 family.</text>
</comment>
<feature type="domain" description="Inhibitor I9" evidence="2">
    <location>
        <begin position="3"/>
        <end position="70"/>
    </location>
</feature>
<dbReference type="Gene3D" id="3.30.70.80">
    <property type="entry name" value="Peptidase S8 propeptide/proteinase inhibitor I9"/>
    <property type="match status" value="1"/>
</dbReference>
<dbReference type="AlphaFoldDB" id="A0A2C5Y0P3"/>
<dbReference type="SUPFAM" id="SSF54897">
    <property type="entry name" value="Protease propeptides/inhibitors"/>
    <property type="match status" value="1"/>
</dbReference>
<dbReference type="GO" id="GO:0004866">
    <property type="term" value="F:endopeptidase inhibitor activity"/>
    <property type="evidence" value="ECO:0007669"/>
    <property type="project" value="UniProtKB-ARBA"/>
</dbReference>
<dbReference type="EMBL" id="NJET01000077">
    <property type="protein sequence ID" value="PHH62257.1"/>
    <property type="molecule type" value="Genomic_DNA"/>
</dbReference>
<accession>A0A2C5Y0P3</accession>
<dbReference type="PANTHER" id="PTHR28288:SF2">
    <property type="entry name" value="PROTEASE B INHIBITOR 2"/>
    <property type="match status" value="1"/>
</dbReference>
<dbReference type="Pfam" id="PF05922">
    <property type="entry name" value="Inhibitor_I9"/>
    <property type="match status" value="1"/>
</dbReference>
<sequence length="71" mass="7682">MPSYIVTLNDDATPEQLAEAKKHAKEQGGTIGHEYDLIKGFSVSFPSDAVTTLESIKNVAKVEKDGVMTTQ</sequence>
<dbReference type="FunFam" id="3.30.70.80:FF:000005">
    <property type="entry name" value="Proteinase inhibitor I2B"/>
    <property type="match status" value="1"/>
</dbReference>
<evidence type="ECO:0000313" key="3">
    <source>
        <dbReference type="EMBL" id="PHH62257.1"/>
    </source>
</evidence>
<evidence type="ECO:0000256" key="1">
    <source>
        <dbReference type="ARBA" id="ARBA00038069"/>
    </source>
</evidence>